<accession>A0A371CXB5</accession>
<protein>
    <submittedName>
        <fullName evidence="2">Uncharacterized protein</fullName>
    </submittedName>
</protein>
<name>A0A371CXB5_9APHY</name>
<feature type="region of interest" description="Disordered" evidence="1">
    <location>
        <begin position="69"/>
        <end position="89"/>
    </location>
</feature>
<keyword evidence="3" id="KW-1185">Reference proteome</keyword>
<organism evidence="2 3">
    <name type="scientific">Lentinus brumalis</name>
    <dbReference type="NCBI Taxonomy" id="2498619"/>
    <lineage>
        <taxon>Eukaryota</taxon>
        <taxon>Fungi</taxon>
        <taxon>Dikarya</taxon>
        <taxon>Basidiomycota</taxon>
        <taxon>Agaricomycotina</taxon>
        <taxon>Agaricomycetes</taxon>
        <taxon>Polyporales</taxon>
        <taxon>Polyporaceae</taxon>
        <taxon>Lentinus</taxon>
    </lineage>
</organism>
<proteinExistence type="predicted"/>
<evidence type="ECO:0000256" key="1">
    <source>
        <dbReference type="SAM" id="MobiDB-lite"/>
    </source>
</evidence>
<dbReference type="EMBL" id="KZ857444">
    <property type="protein sequence ID" value="RDX44915.1"/>
    <property type="molecule type" value="Genomic_DNA"/>
</dbReference>
<dbReference type="AlphaFoldDB" id="A0A371CXB5"/>
<dbReference type="Proteomes" id="UP000256964">
    <property type="component" value="Unassembled WGS sequence"/>
</dbReference>
<dbReference type="STRING" id="139420.A0A371CXB5"/>
<sequence>MQARKKARKRAASLQCSNVEADRVPEVEQPPLPKKRKVRGKGKSKAVQMLEQVEVPDGYTDKLRDTCMTQKEQREGGLPTVDAPAPKPKKEKDVSLILKKLRECTPAACQLWAKAHKAKVNNALGAGGIGTHQMGVAQLFHALLEDEQEIWYLKVADIEDAKKNDPNALFECGQVTTGSFKDHHSFFLAEDEKAPFDEWSDHNLSLNPAQRDERLDYDENGHPLLPIWDDEWNRTQLCNVLRTFYEAMWCHTQGETGVSELDFDEVKALPSAYLPSLWLDARVADFERAKFGVLQVLYKHIHESQGQEDTFRFLVLSEHSVTTAVALPMTPPLSDAHCCVSFTHETVSHGDS</sequence>
<reference evidence="2 3" key="1">
    <citation type="journal article" date="2018" name="Biotechnol. Biofuels">
        <title>Integrative visual omics of the white-rot fungus Polyporus brumalis exposes the biotechnological potential of its oxidative enzymes for delignifying raw plant biomass.</title>
        <authorList>
            <person name="Miyauchi S."/>
            <person name="Rancon A."/>
            <person name="Drula E."/>
            <person name="Hage H."/>
            <person name="Chaduli D."/>
            <person name="Favel A."/>
            <person name="Grisel S."/>
            <person name="Henrissat B."/>
            <person name="Herpoel-Gimbert I."/>
            <person name="Ruiz-Duenas F.J."/>
            <person name="Chevret D."/>
            <person name="Hainaut M."/>
            <person name="Lin J."/>
            <person name="Wang M."/>
            <person name="Pangilinan J."/>
            <person name="Lipzen A."/>
            <person name="Lesage-Meessen L."/>
            <person name="Navarro D."/>
            <person name="Riley R."/>
            <person name="Grigoriev I.V."/>
            <person name="Zhou S."/>
            <person name="Raouche S."/>
            <person name="Rosso M.N."/>
        </authorList>
    </citation>
    <scope>NUCLEOTIDE SEQUENCE [LARGE SCALE GENOMIC DNA]</scope>
    <source>
        <strain evidence="2 3">BRFM 1820</strain>
    </source>
</reference>
<dbReference type="OrthoDB" id="2751636at2759"/>
<gene>
    <name evidence="2" type="ORF">OH76DRAFT_1421142</name>
</gene>
<evidence type="ECO:0000313" key="2">
    <source>
        <dbReference type="EMBL" id="RDX44915.1"/>
    </source>
</evidence>
<feature type="compositionally biased region" description="Basic residues" evidence="1">
    <location>
        <begin position="33"/>
        <end position="44"/>
    </location>
</feature>
<evidence type="ECO:0000313" key="3">
    <source>
        <dbReference type="Proteomes" id="UP000256964"/>
    </source>
</evidence>
<feature type="compositionally biased region" description="Basic residues" evidence="1">
    <location>
        <begin position="1"/>
        <end position="11"/>
    </location>
</feature>
<feature type="region of interest" description="Disordered" evidence="1">
    <location>
        <begin position="1"/>
        <end position="45"/>
    </location>
</feature>